<name>A0ABR2WKC1_9FUNG</name>
<accession>A0ABR2WKC1</accession>
<evidence type="ECO:0000313" key="2">
    <source>
        <dbReference type="EMBL" id="KAK9761958.1"/>
    </source>
</evidence>
<protein>
    <submittedName>
        <fullName evidence="2">Uncharacterized protein</fullName>
    </submittedName>
</protein>
<comment type="caution">
    <text evidence="2">The sequence shown here is derived from an EMBL/GenBank/DDBJ whole genome shotgun (WGS) entry which is preliminary data.</text>
</comment>
<reference evidence="2 3" key="1">
    <citation type="submission" date="2023-04" db="EMBL/GenBank/DDBJ databases">
        <title>Genome of Basidiobolus ranarum AG-B5.</title>
        <authorList>
            <person name="Stajich J.E."/>
            <person name="Carter-House D."/>
            <person name="Gryganskyi A."/>
        </authorList>
    </citation>
    <scope>NUCLEOTIDE SEQUENCE [LARGE SCALE GENOMIC DNA]</scope>
    <source>
        <strain evidence="2 3">AG-B5</strain>
    </source>
</reference>
<dbReference type="Proteomes" id="UP001479436">
    <property type="component" value="Unassembled WGS sequence"/>
</dbReference>
<feature type="compositionally biased region" description="Polar residues" evidence="1">
    <location>
        <begin position="41"/>
        <end position="53"/>
    </location>
</feature>
<feature type="compositionally biased region" description="Basic residues" evidence="1">
    <location>
        <begin position="173"/>
        <end position="191"/>
    </location>
</feature>
<organism evidence="2 3">
    <name type="scientific">Basidiobolus ranarum</name>
    <dbReference type="NCBI Taxonomy" id="34480"/>
    <lineage>
        <taxon>Eukaryota</taxon>
        <taxon>Fungi</taxon>
        <taxon>Fungi incertae sedis</taxon>
        <taxon>Zoopagomycota</taxon>
        <taxon>Entomophthoromycotina</taxon>
        <taxon>Basidiobolomycetes</taxon>
        <taxon>Basidiobolales</taxon>
        <taxon>Basidiobolaceae</taxon>
        <taxon>Basidiobolus</taxon>
    </lineage>
</organism>
<feature type="region of interest" description="Disordered" evidence="1">
    <location>
        <begin position="1"/>
        <end position="150"/>
    </location>
</feature>
<feature type="compositionally biased region" description="Low complexity" evidence="1">
    <location>
        <begin position="26"/>
        <end position="37"/>
    </location>
</feature>
<evidence type="ECO:0000256" key="1">
    <source>
        <dbReference type="SAM" id="MobiDB-lite"/>
    </source>
</evidence>
<sequence>MKNFITGTGSRGIEFTPQKPPIAPDSIIRSARSTNRTSRSKLTLNPEESTPSFDHSRVRKTQQSPQSSELVSDVTEEESDNITLPREKRSKPSVRTGKSGSILRRSGERDSAEVSDTPGGYPNQNHFNESQDDEDSVMSENISISNDDVILVEETSEVEMIQTTVETEIRSPRPSRKMRAQPPSKSRKSPRLNRMDMTDDD</sequence>
<keyword evidence="3" id="KW-1185">Reference proteome</keyword>
<evidence type="ECO:0000313" key="3">
    <source>
        <dbReference type="Proteomes" id="UP001479436"/>
    </source>
</evidence>
<feature type="region of interest" description="Disordered" evidence="1">
    <location>
        <begin position="163"/>
        <end position="201"/>
    </location>
</feature>
<dbReference type="EMBL" id="JASJQH010001147">
    <property type="protein sequence ID" value="KAK9761958.1"/>
    <property type="molecule type" value="Genomic_DNA"/>
</dbReference>
<proteinExistence type="predicted"/>
<gene>
    <name evidence="2" type="ORF">K7432_012740</name>
</gene>
<feature type="compositionally biased region" description="Polar residues" evidence="1">
    <location>
        <begin position="61"/>
        <end position="70"/>
    </location>
</feature>